<comment type="caution">
    <text evidence="4">The sequence shown here is derived from an EMBL/GenBank/DDBJ whole genome shotgun (WGS) entry which is preliminary data.</text>
</comment>
<dbReference type="Gene3D" id="3.40.50.1980">
    <property type="entry name" value="Nitrogenase molybdenum iron protein domain"/>
    <property type="match status" value="2"/>
</dbReference>
<dbReference type="PANTHER" id="PTHR30535">
    <property type="entry name" value="VITAMIN B12-BINDING PROTEIN"/>
    <property type="match status" value="1"/>
</dbReference>
<sequence length="312" mass="32211">MPLARTHPRIAPGLFLALGALLSAGLAAAGPATDTGAGSAAGAVIQIRDDQGRQVSLAAPARRAVTLAPHATELVFAAGAGDRLIATIRGSDYPPAARQLPIIGDGTQPDPERVAAVRPDLLIAWQPAAAAPLARVMDKLGVPVFYSDPQTLAAIPDAVERMGALFGTEAQARPAAQALRARLDALAARYAGRRPVRVFVQAGLDPIYTLNDSSIVSDALRVCGGVNVFGQAPVVAPQVTLESVLAARPEAVLAGISRPEDGARNLAAWQALGLPAARLGHVYGVDADALYRPGPRLIDAAEAICADLDRLR</sequence>
<evidence type="ECO:0000256" key="1">
    <source>
        <dbReference type="ARBA" id="ARBA00022729"/>
    </source>
</evidence>
<keyword evidence="1 2" id="KW-0732">Signal</keyword>
<dbReference type="InterPro" id="IPR050902">
    <property type="entry name" value="ABC_Transporter_SBP"/>
</dbReference>
<name>A0A424W8F1_ALCXX</name>
<evidence type="ECO:0000313" key="5">
    <source>
        <dbReference type="Proteomes" id="UP000285324"/>
    </source>
</evidence>
<evidence type="ECO:0000256" key="2">
    <source>
        <dbReference type="SAM" id="SignalP"/>
    </source>
</evidence>
<dbReference type="NCBIfam" id="NF038402">
    <property type="entry name" value="TroA_like"/>
    <property type="match status" value="1"/>
</dbReference>
<organism evidence="4 5">
    <name type="scientific">Alcaligenes xylosoxydans xylosoxydans</name>
    <name type="common">Achromobacter xylosoxidans</name>
    <dbReference type="NCBI Taxonomy" id="85698"/>
    <lineage>
        <taxon>Bacteria</taxon>
        <taxon>Pseudomonadati</taxon>
        <taxon>Pseudomonadota</taxon>
        <taxon>Betaproteobacteria</taxon>
        <taxon>Burkholderiales</taxon>
        <taxon>Alcaligenaceae</taxon>
        <taxon>Achromobacter</taxon>
    </lineage>
</organism>
<dbReference type="EMBL" id="QVXO01000040">
    <property type="protein sequence ID" value="RPJ89487.1"/>
    <property type="molecule type" value="Genomic_DNA"/>
</dbReference>
<dbReference type="Proteomes" id="UP000285324">
    <property type="component" value="Unassembled WGS sequence"/>
</dbReference>
<dbReference type="OrthoDB" id="6495095at2"/>
<feature type="signal peptide" evidence="2">
    <location>
        <begin position="1"/>
        <end position="29"/>
    </location>
</feature>
<dbReference type="RefSeq" id="WP_118933622.1">
    <property type="nucleotide sequence ID" value="NZ_CP061008.1"/>
</dbReference>
<dbReference type="AlphaFoldDB" id="A0A424W8F1"/>
<dbReference type="PROSITE" id="PS50983">
    <property type="entry name" value="FE_B12_PBP"/>
    <property type="match status" value="1"/>
</dbReference>
<dbReference type="InterPro" id="IPR002491">
    <property type="entry name" value="ABC_transptr_periplasmic_BD"/>
</dbReference>
<gene>
    <name evidence="4" type="ORF">DY367_22275</name>
</gene>
<dbReference type="GO" id="GO:0071281">
    <property type="term" value="P:cellular response to iron ion"/>
    <property type="evidence" value="ECO:0007669"/>
    <property type="project" value="TreeGrafter"/>
</dbReference>
<dbReference type="SUPFAM" id="SSF53807">
    <property type="entry name" value="Helical backbone' metal receptor"/>
    <property type="match status" value="1"/>
</dbReference>
<evidence type="ECO:0000313" key="4">
    <source>
        <dbReference type="EMBL" id="RPJ89487.1"/>
    </source>
</evidence>
<protein>
    <submittedName>
        <fullName evidence="4">Cobalamin-binding protein</fullName>
    </submittedName>
</protein>
<accession>A0A424W8F1</accession>
<proteinExistence type="predicted"/>
<evidence type="ECO:0000259" key="3">
    <source>
        <dbReference type="PROSITE" id="PS50983"/>
    </source>
</evidence>
<dbReference type="PANTHER" id="PTHR30535:SF34">
    <property type="entry name" value="MOLYBDATE-BINDING PROTEIN MOLA"/>
    <property type="match status" value="1"/>
</dbReference>
<dbReference type="InterPro" id="IPR054828">
    <property type="entry name" value="Vit_B12_bind_prot"/>
</dbReference>
<dbReference type="CDD" id="cd01144">
    <property type="entry name" value="BtuF"/>
    <property type="match status" value="1"/>
</dbReference>
<dbReference type="Pfam" id="PF01497">
    <property type="entry name" value="Peripla_BP_2"/>
    <property type="match status" value="1"/>
</dbReference>
<feature type="chain" id="PRO_5019359704" evidence="2">
    <location>
        <begin position="30"/>
        <end position="312"/>
    </location>
</feature>
<reference evidence="4 5" key="1">
    <citation type="submission" date="2018-08" db="EMBL/GenBank/DDBJ databases">
        <title>Achromobacter xylosoxidans Genome sequencing and assembly.</title>
        <authorList>
            <person name="Wang R."/>
            <person name="Rensing C."/>
            <person name="Li Y."/>
        </authorList>
    </citation>
    <scope>NUCLEOTIDE SEQUENCE [LARGE SCALE GENOMIC DNA]</scope>
    <source>
        <strain evidence="4 5">GD003A</strain>
    </source>
</reference>
<feature type="domain" description="Fe/B12 periplasmic-binding" evidence="3">
    <location>
        <begin position="63"/>
        <end position="312"/>
    </location>
</feature>